<dbReference type="KEGG" id="cle:Clole_1741"/>
<reference evidence="3 4" key="1">
    <citation type="journal article" date="2011" name="J. Bacteriol.">
        <title>Complete genome sequence of the cellulose-degrading bacterium Cellulosilyticum lentocellum.</title>
        <authorList>
            <consortium name="US DOE Joint Genome Institute"/>
            <person name="Miller D.A."/>
            <person name="Suen G."/>
            <person name="Bruce D."/>
            <person name="Copeland A."/>
            <person name="Cheng J.F."/>
            <person name="Detter C."/>
            <person name="Goodwin L.A."/>
            <person name="Han C.S."/>
            <person name="Hauser L.J."/>
            <person name="Land M.L."/>
            <person name="Lapidus A."/>
            <person name="Lucas S."/>
            <person name="Meincke L."/>
            <person name="Pitluck S."/>
            <person name="Tapia R."/>
            <person name="Teshima H."/>
            <person name="Woyke T."/>
            <person name="Fox B.G."/>
            <person name="Angert E.R."/>
            <person name="Currie C.R."/>
        </authorList>
    </citation>
    <scope>NUCLEOTIDE SEQUENCE [LARGE SCALE GENOMIC DNA]</scope>
    <source>
        <strain evidence="4">ATCC 49066 / DSM 5427 / NCIMB 11756 / RHM5</strain>
    </source>
</reference>
<dbReference type="Proteomes" id="UP000008467">
    <property type="component" value="Chromosome"/>
</dbReference>
<feature type="transmembrane region" description="Helical" evidence="2">
    <location>
        <begin position="17"/>
        <end position="36"/>
    </location>
</feature>
<evidence type="ECO:0000313" key="3">
    <source>
        <dbReference type="EMBL" id="ADZ83465.1"/>
    </source>
</evidence>
<name>F2JME7_CELLD</name>
<dbReference type="eggNOG" id="ENOG50330Z5">
    <property type="taxonomic scope" value="Bacteria"/>
</dbReference>
<protein>
    <submittedName>
        <fullName evidence="3">Stage III sporulation protein AG</fullName>
    </submittedName>
</protein>
<keyword evidence="2" id="KW-0472">Membrane</keyword>
<evidence type="ECO:0000313" key="4">
    <source>
        <dbReference type="Proteomes" id="UP000008467"/>
    </source>
</evidence>
<dbReference type="STRING" id="642492.Clole_1741"/>
<dbReference type="RefSeq" id="WP_013656762.1">
    <property type="nucleotide sequence ID" value="NC_015275.1"/>
</dbReference>
<accession>F2JME7</accession>
<feature type="region of interest" description="Disordered" evidence="1">
    <location>
        <begin position="97"/>
        <end position="118"/>
    </location>
</feature>
<dbReference type="HOGENOM" id="CLU_071454_2_0_9"/>
<gene>
    <name evidence="3" type="ordered locus">Clole_1741</name>
</gene>
<evidence type="ECO:0000256" key="1">
    <source>
        <dbReference type="SAM" id="MobiDB-lite"/>
    </source>
</evidence>
<dbReference type="AlphaFoldDB" id="F2JME7"/>
<proteinExistence type="predicted"/>
<dbReference type="EMBL" id="CP002582">
    <property type="protein sequence ID" value="ADZ83465.1"/>
    <property type="molecule type" value="Genomic_DNA"/>
</dbReference>
<keyword evidence="2" id="KW-1133">Transmembrane helix</keyword>
<evidence type="ECO:0000256" key="2">
    <source>
        <dbReference type="SAM" id="Phobius"/>
    </source>
</evidence>
<sequence length="184" mass="20108">MSEKFAKWAKEGKNSKYMWLIIGLVLLVLGITFWPMGSSKGSQTQTVVRQTTIKESQSYEDALEKKLASILSKMEGVGEVNVMVTIVSNEEKVLAEDTTTNVQRTEEKDQAGGTRVSDTNNTTRQVVLQNNNTPYIVKQNAPVIKGVLILAQGAGDSGVKESVTNAVASLLDVPVHKISVEKRK</sequence>
<organism evidence="3 4">
    <name type="scientific">Cellulosilyticum lentocellum (strain ATCC 49066 / DSM 5427 / NCIMB 11756 / RHM5)</name>
    <name type="common">Clostridium lentocellum</name>
    <dbReference type="NCBI Taxonomy" id="642492"/>
    <lineage>
        <taxon>Bacteria</taxon>
        <taxon>Bacillati</taxon>
        <taxon>Bacillota</taxon>
        <taxon>Clostridia</taxon>
        <taxon>Lachnospirales</taxon>
        <taxon>Cellulosilyticaceae</taxon>
        <taxon>Cellulosilyticum</taxon>
    </lineage>
</organism>
<keyword evidence="4" id="KW-1185">Reference proteome</keyword>
<keyword evidence="2" id="KW-0812">Transmembrane</keyword>